<keyword evidence="3" id="KW-1185">Reference proteome</keyword>
<dbReference type="PANTHER" id="PTHR30273">
    <property type="entry name" value="PERIPLASMIC SIGNAL SENSOR AND SIGMA FACTOR ACTIVATOR FECR-RELATED"/>
    <property type="match status" value="1"/>
</dbReference>
<dbReference type="AlphaFoldDB" id="A0A1H2FAE0"/>
<dbReference type="STRING" id="1434072.SAMN05216210_1410"/>
<sequence length="334" mass="36465">MSEQKQRRLDAIPDAVRADAVAWLLDLQEADDPEQVERQISTWRSLDAAHELAWQQIEAVNARLRPLASGRKRQVAEAVLHTDNLNRRQFLKGSLGVVLLAGVGSLIGTQQPWLDWPADVFTGSGEQQRLELDNGTVITLGGQTALRHRLIGNTYQLHLLAGEILVRSAPADAEQRLPGYRTQRLEVLTNEVRVTPIGTRFSVRQQADATRVAVYQGRVATQVHDGLDAAELAAGEGAVFARNGLLRSDPPLRGEASWARGLVIAHDMPLHELLGIFNRHHEQQIDWAASVAALRVSGTYPLASQADVLSALTAILPIQVVSRPAGGLLIQPGE</sequence>
<gene>
    <name evidence="2" type="ORF">SAMN05216210_1410</name>
</gene>
<accession>A0A1H2FAE0</accession>
<dbReference type="Pfam" id="PF04773">
    <property type="entry name" value="FecR"/>
    <property type="match status" value="1"/>
</dbReference>
<proteinExistence type="predicted"/>
<evidence type="ECO:0000313" key="3">
    <source>
        <dbReference type="Proteomes" id="UP000243924"/>
    </source>
</evidence>
<reference evidence="3" key="1">
    <citation type="submission" date="2016-10" db="EMBL/GenBank/DDBJ databases">
        <authorList>
            <person name="Varghese N."/>
            <person name="Submissions S."/>
        </authorList>
    </citation>
    <scope>NUCLEOTIDE SEQUENCE [LARGE SCALE GENOMIC DNA]</scope>
    <source>
        <strain evidence="3">CECT 8338</strain>
    </source>
</reference>
<organism evidence="2 3">
    <name type="scientific">Halopseudomonas salegens</name>
    <dbReference type="NCBI Taxonomy" id="1434072"/>
    <lineage>
        <taxon>Bacteria</taxon>
        <taxon>Pseudomonadati</taxon>
        <taxon>Pseudomonadota</taxon>
        <taxon>Gammaproteobacteria</taxon>
        <taxon>Pseudomonadales</taxon>
        <taxon>Pseudomonadaceae</taxon>
        <taxon>Halopseudomonas</taxon>
    </lineage>
</organism>
<dbReference type="EMBL" id="LT629787">
    <property type="protein sequence ID" value="SDU04309.1"/>
    <property type="molecule type" value="Genomic_DNA"/>
</dbReference>
<dbReference type="Gene3D" id="2.60.120.1440">
    <property type="match status" value="1"/>
</dbReference>
<dbReference type="Proteomes" id="UP000243924">
    <property type="component" value="Chromosome I"/>
</dbReference>
<feature type="domain" description="FecR protein" evidence="1">
    <location>
        <begin position="119"/>
        <end position="219"/>
    </location>
</feature>
<evidence type="ECO:0000313" key="2">
    <source>
        <dbReference type="EMBL" id="SDU04309.1"/>
    </source>
</evidence>
<protein>
    <submittedName>
        <fullName evidence="2">FecR family protein</fullName>
    </submittedName>
</protein>
<dbReference type="InterPro" id="IPR012373">
    <property type="entry name" value="Ferrdict_sens_TM"/>
</dbReference>
<dbReference type="InterPro" id="IPR006860">
    <property type="entry name" value="FecR"/>
</dbReference>
<dbReference type="OrthoDB" id="1099576at2"/>
<dbReference type="PANTHER" id="PTHR30273:SF2">
    <property type="entry name" value="PROTEIN FECR"/>
    <property type="match status" value="1"/>
</dbReference>
<dbReference type="PIRSF" id="PIRSF018266">
    <property type="entry name" value="FecR"/>
    <property type="match status" value="1"/>
</dbReference>
<dbReference type="RefSeq" id="WP_157719111.1">
    <property type="nucleotide sequence ID" value="NZ_LT629787.1"/>
</dbReference>
<dbReference type="GO" id="GO:0016989">
    <property type="term" value="F:sigma factor antagonist activity"/>
    <property type="evidence" value="ECO:0007669"/>
    <property type="project" value="TreeGrafter"/>
</dbReference>
<name>A0A1H2FAE0_9GAMM</name>
<evidence type="ECO:0000259" key="1">
    <source>
        <dbReference type="Pfam" id="PF04773"/>
    </source>
</evidence>